<dbReference type="AlphaFoldDB" id="A0A6C1KCH5"/>
<organism evidence="5 6">
    <name type="scientific">Xanthobacter autotrophicus</name>
    <dbReference type="NCBI Taxonomy" id="280"/>
    <lineage>
        <taxon>Bacteria</taxon>
        <taxon>Pseudomonadati</taxon>
        <taxon>Pseudomonadota</taxon>
        <taxon>Alphaproteobacteria</taxon>
        <taxon>Hyphomicrobiales</taxon>
        <taxon>Xanthobacteraceae</taxon>
        <taxon>Xanthobacter</taxon>
    </lineage>
</organism>
<evidence type="ECO:0000256" key="2">
    <source>
        <dbReference type="ARBA" id="ARBA00023125"/>
    </source>
</evidence>
<feature type="domain" description="HTH gntR-type" evidence="4">
    <location>
        <begin position="15"/>
        <end position="83"/>
    </location>
</feature>
<dbReference type="Pfam" id="PF00392">
    <property type="entry name" value="GntR"/>
    <property type="match status" value="1"/>
</dbReference>
<evidence type="ECO:0000313" key="5">
    <source>
        <dbReference type="EMBL" id="TLX41501.1"/>
    </source>
</evidence>
<dbReference type="InterPro" id="IPR011711">
    <property type="entry name" value="GntR_C"/>
</dbReference>
<dbReference type="Proteomes" id="UP000305131">
    <property type="component" value="Unassembled WGS sequence"/>
</dbReference>
<gene>
    <name evidence="5" type="ORF">FBQ73_18770</name>
</gene>
<protein>
    <submittedName>
        <fullName evidence="5">FadR family transcriptional regulator</fullName>
    </submittedName>
</protein>
<keyword evidence="2" id="KW-0238">DNA-binding</keyword>
<dbReference type="InterPro" id="IPR036390">
    <property type="entry name" value="WH_DNA-bd_sf"/>
</dbReference>
<evidence type="ECO:0000313" key="6">
    <source>
        <dbReference type="Proteomes" id="UP000305131"/>
    </source>
</evidence>
<keyword evidence="3" id="KW-0804">Transcription</keyword>
<dbReference type="Gene3D" id="1.20.120.530">
    <property type="entry name" value="GntR ligand-binding domain-like"/>
    <property type="match status" value="1"/>
</dbReference>
<dbReference type="PANTHER" id="PTHR43537">
    <property type="entry name" value="TRANSCRIPTIONAL REGULATOR, GNTR FAMILY"/>
    <property type="match status" value="1"/>
</dbReference>
<dbReference type="InterPro" id="IPR008920">
    <property type="entry name" value="TF_FadR/GntR_C"/>
</dbReference>
<dbReference type="SMART" id="SM00345">
    <property type="entry name" value="HTH_GNTR"/>
    <property type="match status" value="1"/>
</dbReference>
<dbReference type="Gene3D" id="1.10.10.10">
    <property type="entry name" value="Winged helix-like DNA-binding domain superfamily/Winged helix DNA-binding domain"/>
    <property type="match status" value="1"/>
</dbReference>
<reference evidence="5 6" key="1">
    <citation type="submission" date="2019-05" db="EMBL/GenBank/DDBJ databases">
        <authorList>
            <person name="Zhou X."/>
        </authorList>
    </citation>
    <scope>NUCLEOTIDE SEQUENCE [LARGE SCALE GENOMIC DNA]</scope>
    <source>
        <strain evidence="5 6">DSM 432</strain>
    </source>
</reference>
<dbReference type="SUPFAM" id="SSF48008">
    <property type="entry name" value="GntR ligand-binding domain-like"/>
    <property type="match status" value="1"/>
</dbReference>
<proteinExistence type="predicted"/>
<sequence>MSDTIADRFDRIRVPSAYEMVAEAIEAEIVSGRLRPGDEIGTEAALVRQFGVNRSTVREGIRVLEQGGLVRREAGRKLYVCEPRYDALSSRISRALVLQDVTFRELFDAALILEVGAVEGAVAHADAEVIAALEANQSRIEQAIGNPVLLSEIDTEFHALVAHASRNRVLELAREPAALLFFPSSEMICRRVPEGGPRMVEAHRRIIDAIKARDLELARLWMRRHLVDWRKGFVRAGREIDAPVERIFARYALSRSAL</sequence>
<dbReference type="PROSITE" id="PS50949">
    <property type="entry name" value="HTH_GNTR"/>
    <property type="match status" value="1"/>
</dbReference>
<name>A0A6C1KCH5_XANAU</name>
<dbReference type="PRINTS" id="PR00035">
    <property type="entry name" value="HTHGNTR"/>
</dbReference>
<dbReference type="EMBL" id="VAUP01000037">
    <property type="protein sequence ID" value="TLX41501.1"/>
    <property type="molecule type" value="Genomic_DNA"/>
</dbReference>
<evidence type="ECO:0000256" key="1">
    <source>
        <dbReference type="ARBA" id="ARBA00023015"/>
    </source>
</evidence>
<accession>A0A6C1KCH5</accession>
<evidence type="ECO:0000259" key="4">
    <source>
        <dbReference type="PROSITE" id="PS50949"/>
    </source>
</evidence>
<dbReference type="GO" id="GO:0003677">
    <property type="term" value="F:DNA binding"/>
    <property type="evidence" value="ECO:0007669"/>
    <property type="project" value="UniProtKB-KW"/>
</dbReference>
<dbReference type="SUPFAM" id="SSF46785">
    <property type="entry name" value="Winged helix' DNA-binding domain"/>
    <property type="match status" value="1"/>
</dbReference>
<dbReference type="PANTHER" id="PTHR43537:SF5">
    <property type="entry name" value="UXU OPERON TRANSCRIPTIONAL REGULATOR"/>
    <property type="match status" value="1"/>
</dbReference>
<keyword evidence="1" id="KW-0805">Transcription regulation</keyword>
<dbReference type="InterPro" id="IPR036388">
    <property type="entry name" value="WH-like_DNA-bd_sf"/>
</dbReference>
<dbReference type="SMART" id="SM00895">
    <property type="entry name" value="FCD"/>
    <property type="match status" value="1"/>
</dbReference>
<comment type="caution">
    <text evidence="5">The sequence shown here is derived from an EMBL/GenBank/DDBJ whole genome shotgun (WGS) entry which is preliminary data.</text>
</comment>
<dbReference type="GO" id="GO:0003700">
    <property type="term" value="F:DNA-binding transcription factor activity"/>
    <property type="evidence" value="ECO:0007669"/>
    <property type="project" value="InterPro"/>
</dbReference>
<dbReference type="CDD" id="cd07377">
    <property type="entry name" value="WHTH_GntR"/>
    <property type="match status" value="1"/>
</dbReference>
<evidence type="ECO:0000256" key="3">
    <source>
        <dbReference type="ARBA" id="ARBA00023163"/>
    </source>
</evidence>
<dbReference type="OrthoDB" id="7347280at2"/>
<dbReference type="InterPro" id="IPR000524">
    <property type="entry name" value="Tscrpt_reg_HTH_GntR"/>
</dbReference>
<dbReference type="RefSeq" id="WP_138401012.1">
    <property type="nucleotide sequence ID" value="NZ_JBAFVI010000006.1"/>
</dbReference>
<dbReference type="GeneID" id="95775496"/>
<dbReference type="Pfam" id="PF07729">
    <property type="entry name" value="FCD"/>
    <property type="match status" value="1"/>
</dbReference>